<protein>
    <submittedName>
        <fullName evidence="2">Uncharacterized protein</fullName>
    </submittedName>
</protein>
<evidence type="ECO:0000256" key="1">
    <source>
        <dbReference type="SAM" id="MobiDB-lite"/>
    </source>
</evidence>
<feature type="region of interest" description="Disordered" evidence="1">
    <location>
        <begin position="1"/>
        <end position="64"/>
    </location>
</feature>
<evidence type="ECO:0000313" key="3">
    <source>
        <dbReference type="Proteomes" id="UP000410492"/>
    </source>
</evidence>
<feature type="compositionally biased region" description="Basic and acidic residues" evidence="1">
    <location>
        <begin position="84"/>
        <end position="95"/>
    </location>
</feature>
<keyword evidence="3" id="KW-1185">Reference proteome</keyword>
<name>A0A653DTA7_CALMS</name>
<reference evidence="2 3" key="1">
    <citation type="submission" date="2019-01" db="EMBL/GenBank/DDBJ databases">
        <authorList>
            <person name="Sayadi A."/>
        </authorList>
    </citation>
    <scope>NUCLEOTIDE SEQUENCE [LARGE SCALE GENOMIC DNA]</scope>
</reference>
<sequence>MPIAAQPDPATYRKPKKPTMNAEAFNPYSHQQEIHQSIEQPNTVGNKQSISNIMPHKMDSEGDVNFSTANLDEMLEKIEADELVKKSRSRGDVTKISKYLKPRVPASVKAKEKKAQKAQKQPSRDDSVERQYNITKPTKPKIREVTADSLDRLLNQLKKCELAPTCTSKDCPKQTEKKMQQKEYEKMIELSTDDEARRQRHETNQVISNKSFNYKDITTQMLRSQSEVRAYCGSGSDFSSNMTRDVKNTVSSDIFPVK</sequence>
<dbReference type="AlphaFoldDB" id="A0A653DTA7"/>
<dbReference type="OrthoDB" id="7615648at2759"/>
<accession>A0A653DTA7</accession>
<proteinExistence type="predicted"/>
<dbReference type="Proteomes" id="UP000410492">
    <property type="component" value="Unassembled WGS sequence"/>
</dbReference>
<dbReference type="EMBL" id="CAACVG010014492">
    <property type="protein sequence ID" value="VEN63277.1"/>
    <property type="molecule type" value="Genomic_DNA"/>
</dbReference>
<feature type="compositionally biased region" description="Polar residues" evidence="1">
    <location>
        <begin position="28"/>
        <end position="52"/>
    </location>
</feature>
<organism evidence="2 3">
    <name type="scientific">Callosobruchus maculatus</name>
    <name type="common">Southern cowpea weevil</name>
    <name type="synonym">Pulse bruchid</name>
    <dbReference type="NCBI Taxonomy" id="64391"/>
    <lineage>
        <taxon>Eukaryota</taxon>
        <taxon>Metazoa</taxon>
        <taxon>Ecdysozoa</taxon>
        <taxon>Arthropoda</taxon>
        <taxon>Hexapoda</taxon>
        <taxon>Insecta</taxon>
        <taxon>Pterygota</taxon>
        <taxon>Neoptera</taxon>
        <taxon>Endopterygota</taxon>
        <taxon>Coleoptera</taxon>
        <taxon>Polyphaga</taxon>
        <taxon>Cucujiformia</taxon>
        <taxon>Chrysomeloidea</taxon>
        <taxon>Chrysomelidae</taxon>
        <taxon>Bruchinae</taxon>
        <taxon>Bruchini</taxon>
        <taxon>Callosobruchus</taxon>
    </lineage>
</organism>
<gene>
    <name evidence="2" type="ORF">CALMAC_LOCUS20146</name>
</gene>
<feature type="region of interest" description="Disordered" evidence="1">
    <location>
        <begin position="84"/>
        <end position="141"/>
    </location>
</feature>
<evidence type="ECO:0000313" key="2">
    <source>
        <dbReference type="EMBL" id="VEN63277.1"/>
    </source>
</evidence>